<organism evidence="3 4">
    <name type="scientific">Shewanella psychrophila</name>
    <dbReference type="NCBI Taxonomy" id="225848"/>
    <lineage>
        <taxon>Bacteria</taxon>
        <taxon>Pseudomonadati</taxon>
        <taxon>Pseudomonadota</taxon>
        <taxon>Gammaproteobacteria</taxon>
        <taxon>Alteromonadales</taxon>
        <taxon>Shewanellaceae</taxon>
        <taxon>Shewanella</taxon>
    </lineage>
</organism>
<dbReference type="InterPro" id="IPR012373">
    <property type="entry name" value="Ferrdict_sens_TM"/>
</dbReference>
<dbReference type="STRING" id="225848.Sps_05032"/>
<dbReference type="Gene3D" id="3.55.50.30">
    <property type="match status" value="1"/>
</dbReference>
<protein>
    <submittedName>
        <fullName evidence="3">FecR family protein</fullName>
    </submittedName>
</protein>
<keyword evidence="4" id="KW-1185">Reference proteome</keyword>
<evidence type="ECO:0000313" key="4">
    <source>
        <dbReference type="Proteomes" id="UP000189545"/>
    </source>
</evidence>
<dbReference type="KEGG" id="spsw:Sps_05032"/>
<dbReference type="PANTHER" id="PTHR30273">
    <property type="entry name" value="PERIPLASMIC SIGNAL SENSOR AND SIGMA FACTOR ACTIVATOR FECR-RELATED"/>
    <property type="match status" value="1"/>
</dbReference>
<dbReference type="EMBL" id="CP014782">
    <property type="protein sequence ID" value="AQS40110.1"/>
    <property type="molecule type" value="Genomic_DNA"/>
</dbReference>
<keyword evidence="1" id="KW-0812">Transmembrane</keyword>
<dbReference type="Proteomes" id="UP000189545">
    <property type="component" value="Chromosome"/>
</dbReference>
<sequence>MSTVKKFYTKEDIQDQASRWVSRIDRGLSEAEIEALSKWISESNAHREALFYMASYWDDLSVLNELSMLFPLKKSVSNGKAKWQYLAVAASFLLLFLFGGRWVLNTQFIQWESGDKQEYVQKFVTSIGKQTTFSLPDGSTVQLNTNSAIKVNYSSSYRQLTLIRGEAKFDVAKDRSRPFTVTVGEQSFTALGTIFNVQKNNDLDMELVVSHGRVLVTIAGQSIEKITESIKDTSKQALAGLLVSTGEKVVIIENTCKEVEKLPLEQLQRDLAWQQGMLIFEGEPLSTALTEVSRYSSIKFDIVDPALSELKVAGYFKAGDIDGLLASLQSNFSIVYSKGADNIIHLTSANAKTPILENK</sequence>
<accession>A0A1S6HX16</accession>
<reference evidence="3 4" key="1">
    <citation type="submission" date="2016-03" db="EMBL/GenBank/DDBJ databases">
        <title>Complete genome sequence of Shewanella psychrophila WP2, a deep sea bacterium isolated from west Pacific sediment.</title>
        <authorList>
            <person name="Xu G."/>
            <person name="Jian H."/>
        </authorList>
    </citation>
    <scope>NUCLEOTIDE SEQUENCE [LARGE SCALE GENOMIC DNA]</scope>
    <source>
        <strain evidence="3 4">WP2</strain>
    </source>
</reference>
<dbReference type="PANTHER" id="PTHR30273:SF2">
    <property type="entry name" value="PROTEIN FECR"/>
    <property type="match status" value="1"/>
</dbReference>
<dbReference type="RefSeq" id="WP_077754942.1">
    <property type="nucleotide sequence ID" value="NZ_CP014782.1"/>
</dbReference>
<proteinExistence type="predicted"/>
<evidence type="ECO:0000313" key="3">
    <source>
        <dbReference type="EMBL" id="AQS40110.1"/>
    </source>
</evidence>
<dbReference type="GO" id="GO:0016989">
    <property type="term" value="F:sigma factor antagonist activity"/>
    <property type="evidence" value="ECO:0007669"/>
    <property type="project" value="TreeGrafter"/>
</dbReference>
<gene>
    <name evidence="3" type="ORF">Sps_05032</name>
</gene>
<dbReference type="OrthoDB" id="9771237at2"/>
<dbReference type="Gene3D" id="2.60.120.1440">
    <property type="match status" value="1"/>
</dbReference>
<keyword evidence="1" id="KW-1133">Transmembrane helix</keyword>
<dbReference type="InterPro" id="IPR006860">
    <property type="entry name" value="FecR"/>
</dbReference>
<feature type="domain" description="FecR protein" evidence="2">
    <location>
        <begin position="123"/>
        <end position="214"/>
    </location>
</feature>
<dbReference type="AlphaFoldDB" id="A0A1S6HX16"/>
<name>A0A1S6HX16_9GAMM</name>
<evidence type="ECO:0000256" key="1">
    <source>
        <dbReference type="SAM" id="Phobius"/>
    </source>
</evidence>
<dbReference type="PIRSF" id="PIRSF018266">
    <property type="entry name" value="FecR"/>
    <property type="match status" value="1"/>
</dbReference>
<evidence type="ECO:0000259" key="2">
    <source>
        <dbReference type="Pfam" id="PF04773"/>
    </source>
</evidence>
<keyword evidence="1" id="KW-0472">Membrane</keyword>
<feature type="transmembrane region" description="Helical" evidence="1">
    <location>
        <begin position="83"/>
        <end position="104"/>
    </location>
</feature>
<dbReference type="Pfam" id="PF04773">
    <property type="entry name" value="FecR"/>
    <property type="match status" value="1"/>
</dbReference>